<evidence type="ECO:0000313" key="2">
    <source>
        <dbReference type="Proteomes" id="UP000198931"/>
    </source>
</evidence>
<dbReference type="RefSeq" id="WP_090080977.1">
    <property type="nucleotide sequence ID" value="NZ_FOQT01000004.1"/>
</dbReference>
<evidence type="ECO:0008006" key="3">
    <source>
        <dbReference type="Google" id="ProtNLM"/>
    </source>
</evidence>
<reference evidence="1 2" key="1">
    <citation type="submission" date="2016-10" db="EMBL/GenBank/DDBJ databases">
        <authorList>
            <person name="de Groot N.N."/>
        </authorList>
    </citation>
    <scope>NUCLEOTIDE SEQUENCE [LARGE SCALE GENOMIC DNA]</scope>
    <source>
        <strain evidence="1 2">DSM 26000</strain>
    </source>
</reference>
<accession>A0A1I3HVX7</accession>
<gene>
    <name evidence="1" type="ORF">SAMN05443292_2415</name>
</gene>
<keyword evidence="2" id="KW-1185">Reference proteome</keyword>
<evidence type="ECO:0000313" key="1">
    <source>
        <dbReference type="EMBL" id="SFI39759.1"/>
    </source>
</evidence>
<dbReference type="STRING" id="1125876.SAMN05443292_2415"/>
<dbReference type="AlphaFoldDB" id="A0A1I3HVX7"/>
<dbReference type="EMBL" id="FOQT01000004">
    <property type="protein sequence ID" value="SFI39759.1"/>
    <property type="molecule type" value="Genomic_DNA"/>
</dbReference>
<protein>
    <recommendedName>
        <fullName evidence="3">T9SS type A sorting domain-containing protein</fullName>
    </recommendedName>
</protein>
<name>A0A1I3HVX7_9FLAO</name>
<sequence length="595" mass="64080">MVYNGGGLKVDTGGTIDNSGNIMLVANDVTNDKFETVTPASSKFNLVYTTATNYGQLYINGFSQANLNTGLVSKQFKEVKHGAYQQIGLPFIGKTLSDLTSELGKTFNNTRYSGNEILYWDNPKVLSRNLSTATVTTAADATRYYILGGTGLDITTANKTIVGKPFADPVTVTLNGAGAGINFGVNGVARNIYNEKYNSYVSDPFVTPAWNNTTSNYGKDMYQLANPYFTNLDLSQIGISEANGDGVNIPGLVGIIIQPSINNVTFNTTTGSADVSPNFVTFTSGLAPSGDVDKLVIKPLQSFTIKRSNGAASYDFPFANLRRFAFAARTSFTGPISVTGAKNANRSNSGSTIKQLGVIALDADGNEMGRTYFVVYPNGVSGFNPEVSTQATAGKDNVIGTFEEKAVDGGVDTNYASQYWLYINEANEQDFKGKPLEMDLYSPAIKSLKFEIRENAQLVDAGVKVLSTGTGFYYKDASGNISEASQDSVIPVNGSQYNLFYGKPDAVLATGNAEAKPSRTVIVYNQSIDNYIVRFDSTWKKADIQVYDLSGKLIMLKKNVPANQDFTIPLSKDNRAYIVTAVSESGVKAVAKIIR</sequence>
<dbReference type="OrthoDB" id="1272926at2"/>
<dbReference type="Proteomes" id="UP000198931">
    <property type="component" value="Unassembled WGS sequence"/>
</dbReference>
<organism evidence="1 2">
    <name type="scientific">Halpernia frigidisoli</name>
    <dbReference type="NCBI Taxonomy" id="1125876"/>
    <lineage>
        <taxon>Bacteria</taxon>
        <taxon>Pseudomonadati</taxon>
        <taxon>Bacteroidota</taxon>
        <taxon>Flavobacteriia</taxon>
        <taxon>Flavobacteriales</taxon>
        <taxon>Weeksellaceae</taxon>
        <taxon>Chryseobacterium group</taxon>
        <taxon>Halpernia</taxon>
    </lineage>
</organism>
<proteinExistence type="predicted"/>